<dbReference type="SUPFAM" id="SSF102712">
    <property type="entry name" value="JAB1/MPN domain"/>
    <property type="match status" value="1"/>
</dbReference>
<evidence type="ECO:0000256" key="1">
    <source>
        <dbReference type="ARBA" id="ARBA00007074"/>
    </source>
</evidence>
<protein>
    <submittedName>
        <fullName evidence="9">MPN family protein</fullName>
    </submittedName>
</protein>
<dbReference type="PROSITE" id="PS51935">
    <property type="entry name" value="NLPC_P60"/>
    <property type="match status" value="1"/>
</dbReference>
<accession>A0A8S5PPS8</accession>
<evidence type="ECO:0000313" key="9">
    <source>
        <dbReference type="EMBL" id="DAE08441.1"/>
    </source>
</evidence>
<reference evidence="9" key="1">
    <citation type="journal article" date="2021" name="Proc. Natl. Acad. Sci. U.S.A.">
        <title>A Catalog of Tens of Thousands of Viruses from Human Metagenomes Reveals Hidden Associations with Chronic Diseases.</title>
        <authorList>
            <person name="Tisza M.J."/>
            <person name="Buck C.B."/>
        </authorList>
    </citation>
    <scope>NUCLEOTIDE SEQUENCE</scope>
    <source>
        <strain evidence="9">CtAxs8</strain>
    </source>
</reference>
<keyword evidence="4" id="KW-0378">Hydrolase</keyword>
<dbReference type="GO" id="GO:0001897">
    <property type="term" value="P:symbiont-mediated cytolysis of host cell"/>
    <property type="evidence" value="ECO:0007669"/>
    <property type="project" value="UniProtKB-ARBA"/>
</dbReference>
<dbReference type="Gene3D" id="3.90.1720.10">
    <property type="entry name" value="endopeptidase domain like (from Nostoc punctiforme)"/>
    <property type="match status" value="1"/>
</dbReference>
<keyword evidence="5" id="KW-0788">Thiol protease</keyword>
<dbReference type="SUPFAM" id="SSF54001">
    <property type="entry name" value="Cysteine proteinases"/>
    <property type="match status" value="1"/>
</dbReference>
<dbReference type="InterPro" id="IPR000064">
    <property type="entry name" value="NLP_P60_dom"/>
</dbReference>
<dbReference type="GO" id="GO:0008234">
    <property type="term" value="F:cysteine-type peptidase activity"/>
    <property type="evidence" value="ECO:0007669"/>
    <property type="project" value="UniProtKB-KW"/>
</dbReference>
<dbReference type="InterPro" id="IPR051929">
    <property type="entry name" value="VirAsm_ModProt"/>
</dbReference>
<dbReference type="CDD" id="cd08073">
    <property type="entry name" value="MPN_NLPC_P60"/>
    <property type="match status" value="1"/>
</dbReference>
<evidence type="ECO:0000256" key="6">
    <source>
        <dbReference type="ARBA" id="ARBA00022833"/>
    </source>
</evidence>
<keyword evidence="6" id="KW-0862">Zinc</keyword>
<organism evidence="9">
    <name type="scientific">Siphoviridae sp. ctAxs8</name>
    <dbReference type="NCBI Taxonomy" id="2825372"/>
    <lineage>
        <taxon>Viruses</taxon>
        <taxon>Duplodnaviria</taxon>
        <taxon>Heunggongvirae</taxon>
        <taxon>Uroviricota</taxon>
        <taxon>Caudoviricetes</taxon>
    </lineage>
</organism>
<keyword evidence="7" id="KW-0482">Metalloprotease</keyword>
<dbReference type="PANTHER" id="PTHR34858">
    <property type="entry name" value="CYSO-CYSTEINE PEPTIDASE"/>
    <property type="match status" value="1"/>
</dbReference>
<dbReference type="Pfam" id="PF00877">
    <property type="entry name" value="NLPC_P60"/>
    <property type="match status" value="1"/>
</dbReference>
<sequence>MNEELKKSILKIAKELEPREMCGFVIFAGCELEFINCENIADDPENFFEVSPDDFLSAGMKGNIVALVHSHPGGEPVLSPADFQMQQNTELDWWLVCDGVIHVFPWVPPLLGREFIHGQTDCYTLFRDFYRLSGKEFPNFERDDYWWEDGFNLYLDNMAKHGFEQVKEPQIGDVILINIGADVPNHAAIYVGNQMVLHHAPKRLSKRDLYDGYWFKHTHSIWRYNAWSTLDFTVALNSLDLNLG</sequence>
<dbReference type="Gene3D" id="3.40.140.10">
    <property type="entry name" value="Cytidine Deaminase, domain 2"/>
    <property type="match status" value="1"/>
</dbReference>
<keyword evidence="3" id="KW-0479">Metal-binding</keyword>
<name>A0A8S5PPS8_9CAUD</name>
<evidence type="ECO:0000256" key="2">
    <source>
        <dbReference type="ARBA" id="ARBA00022670"/>
    </source>
</evidence>
<dbReference type="GO" id="GO:0008235">
    <property type="term" value="F:metalloexopeptidase activity"/>
    <property type="evidence" value="ECO:0007669"/>
    <property type="project" value="TreeGrafter"/>
</dbReference>
<evidence type="ECO:0000256" key="5">
    <source>
        <dbReference type="ARBA" id="ARBA00022807"/>
    </source>
</evidence>
<keyword evidence="2" id="KW-0645">Protease</keyword>
<dbReference type="InterPro" id="IPR028090">
    <property type="entry name" value="JAB_dom_prok"/>
</dbReference>
<feature type="domain" description="NlpC/P60" evidence="8">
    <location>
        <begin position="89"/>
        <end position="225"/>
    </location>
</feature>
<evidence type="ECO:0000256" key="4">
    <source>
        <dbReference type="ARBA" id="ARBA00022801"/>
    </source>
</evidence>
<dbReference type="GO" id="GO:0006508">
    <property type="term" value="P:proteolysis"/>
    <property type="evidence" value="ECO:0007669"/>
    <property type="project" value="UniProtKB-KW"/>
</dbReference>
<dbReference type="EMBL" id="BK015470">
    <property type="protein sequence ID" value="DAE08441.1"/>
    <property type="molecule type" value="Genomic_DNA"/>
</dbReference>
<evidence type="ECO:0000259" key="8">
    <source>
        <dbReference type="PROSITE" id="PS51935"/>
    </source>
</evidence>
<evidence type="ECO:0000256" key="3">
    <source>
        <dbReference type="ARBA" id="ARBA00022723"/>
    </source>
</evidence>
<dbReference type="Pfam" id="PF14464">
    <property type="entry name" value="Prok-JAB"/>
    <property type="match status" value="1"/>
</dbReference>
<dbReference type="PANTHER" id="PTHR34858:SF1">
    <property type="entry name" value="CYSO-CYSTEINE PEPTIDASE"/>
    <property type="match status" value="1"/>
</dbReference>
<proteinExistence type="inferred from homology"/>
<evidence type="ECO:0000256" key="7">
    <source>
        <dbReference type="ARBA" id="ARBA00023049"/>
    </source>
</evidence>
<comment type="similarity">
    <text evidence="1">Belongs to the peptidase C40 family.</text>
</comment>
<dbReference type="GO" id="GO:0008270">
    <property type="term" value="F:zinc ion binding"/>
    <property type="evidence" value="ECO:0007669"/>
    <property type="project" value="TreeGrafter"/>
</dbReference>
<dbReference type="InterPro" id="IPR038765">
    <property type="entry name" value="Papain-like_cys_pep_sf"/>
</dbReference>